<protein>
    <submittedName>
        <fullName evidence="1">Uncharacterized protein</fullName>
    </submittedName>
</protein>
<dbReference type="EMBL" id="CM017635">
    <property type="protein sequence ID" value="TYH35433.1"/>
    <property type="molecule type" value="Genomic_DNA"/>
</dbReference>
<sequence length="38" mass="4388">MSGGSSRSSHYIDYRKLDRLESRRSTITLFIRHIGSFG</sequence>
<proteinExistence type="predicted"/>
<keyword evidence="2" id="KW-1185">Reference proteome</keyword>
<reference evidence="1 2" key="1">
    <citation type="submission" date="2019-07" db="EMBL/GenBank/DDBJ databases">
        <title>WGS assembly of Gossypium tomentosum.</title>
        <authorList>
            <person name="Chen Z.J."/>
            <person name="Sreedasyam A."/>
            <person name="Ando A."/>
            <person name="Song Q."/>
            <person name="De L."/>
            <person name="Hulse-Kemp A."/>
            <person name="Ding M."/>
            <person name="Ye W."/>
            <person name="Kirkbride R."/>
            <person name="Jenkins J."/>
            <person name="Plott C."/>
            <person name="Lovell J."/>
            <person name="Lin Y.-M."/>
            <person name="Vaughn R."/>
            <person name="Liu B."/>
            <person name="Li W."/>
            <person name="Simpson S."/>
            <person name="Scheffler B."/>
            <person name="Saski C."/>
            <person name="Grover C."/>
            <person name="Hu G."/>
            <person name="Conover J."/>
            <person name="Carlson J."/>
            <person name="Shu S."/>
            <person name="Boston L."/>
            <person name="Williams M."/>
            <person name="Peterson D."/>
            <person name="Mcgee K."/>
            <person name="Jones D."/>
            <person name="Wendel J."/>
            <person name="Stelly D."/>
            <person name="Grimwood J."/>
            <person name="Schmutz J."/>
        </authorList>
    </citation>
    <scope>NUCLEOTIDE SEQUENCE [LARGE SCALE GENOMIC DNA]</scope>
    <source>
        <strain evidence="1">7179.01</strain>
    </source>
</reference>
<evidence type="ECO:0000313" key="2">
    <source>
        <dbReference type="Proteomes" id="UP000322667"/>
    </source>
</evidence>
<dbReference type="AlphaFoldDB" id="A0A5D2HZ38"/>
<organism evidence="1 2">
    <name type="scientific">Gossypium tomentosum</name>
    <name type="common">Hawaiian cotton</name>
    <name type="synonym">Gossypium sandvicense</name>
    <dbReference type="NCBI Taxonomy" id="34277"/>
    <lineage>
        <taxon>Eukaryota</taxon>
        <taxon>Viridiplantae</taxon>
        <taxon>Streptophyta</taxon>
        <taxon>Embryophyta</taxon>
        <taxon>Tracheophyta</taxon>
        <taxon>Spermatophyta</taxon>
        <taxon>Magnoliopsida</taxon>
        <taxon>eudicotyledons</taxon>
        <taxon>Gunneridae</taxon>
        <taxon>Pentapetalae</taxon>
        <taxon>rosids</taxon>
        <taxon>malvids</taxon>
        <taxon>Malvales</taxon>
        <taxon>Malvaceae</taxon>
        <taxon>Malvoideae</taxon>
        <taxon>Gossypium</taxon>
    </lineage>
</organism>
<gene>
    <name evidence="1" type="ORF">ES332_D13G192600v1</name>
</gene>
<accession>A0A5D2HZ38</accession>
<name>A0A5D2HZ38_GOSTO</name>
<evidence type="ECO:0000313" key="1">
    <source>
        <dbReference type="EMBL" id="TYH35433.1"/>
    </source>
</evidence>
<dbReference type="Proteomes" id="UP000322667">
    <property type="component" value="Chromosome D13"/>
</dbReference>